<protein>
    <submittedName>
        <fullName evidence="2">Uncharacterized protein</fullName>
    </submittedName>
</protein>
<dbReference type="AlphaFoldDB" id="A0A9D7AHA9"/>
<proteinExistence type="predicted"/>
<evidence type="ECO:0000313" key="3">
    <source>
        <dbReference type="Proteomes" id="UP000807542"/>
    </source>
</evidence>
<keyword evidence="4" id="KW-1185">Reference proteome</keyword>
<name>A0A9D7AHA9_9GAMM</name>
<comment type="caution">
    <text evidence="2">The sequence shown here is derived from an EMBL/GenBank/DDBJ whole genome shotgun (WGS) entry which is preliminary data.</text>
</comment>
<reference evidence="2 4" key="1">
    <citation type="submission" date="2020-11" db="EMBL/GenBank/DDBJ databases">
        <title>Insectihabitans protaetiae gen. nov. sp. nov. and Insectihabitans allomyrinae sp. nov., isolated from larvae of Protaetia brevitarsis seulensis and Allomyrina dichotoma, respectively.</title>
        <authorList>
            <person name="Lee S.D."/>
            <person name="Byeon Y.-S."/>
            <person name="Kim S.-M."/>
            <person name="Yang H.L."/>
            <person name="Kim I.S."/>
        </authorList>
    </citation>
    <scope>NUCLEOTIDE SEQUENCE</scope>
    <source>
        <strain evidence="2">CWB-B4</strain>
        <strain evidence="1 4">CWB-B43</strain>
    </source>
</reference>
<dbReference type="EMBL" id="JADRCP010000001">
    <property type="protein sequence ID" value="MBK5176033.1"/>
    <property type="molecule type" value="Genomic_DNA"/>
</dbReference>
<dbReference type="Proteomes" id="UP001296969">
    <property type="component" value="Unassembled WGS sequence"/>
</dbReference>
<accession>A0A9D7AHA9</accession>
<dbReference type="Proteomes" id="UP000807542">
    <property type="component" value="Unassembled WGS sequence"/>
</dbReference>
<gene>
    <name evidence="2" type="ORF">I2492_06820</name>
    <name evidence="1" type="ORF">I2493_06820</name>
</gene>
<sequence>MKIIYGLAISALLYSSTLLAYELDIIPGVSVGPVTSQTSEADLIALLGKEQVKREKIELPENDKMEVTVLFPGNSEKELQIFWNTPFITPGSVQIIGTVWKTPEGIHPGISLKEMEQINQSSFRLSGYEWDEDGAVTSYGKGVLSKYTNMLFIRFNDYDAYGRISNAELATIMSDSEDFSSNNDVLQKMNPSIKEMFINFNKPGSAGYVYIPNVLGEWKIIDGVCGKVCTMDNAQISTYKGKIIQITQGSYLSPFVNLNSCGLSYYYEIEPFVEWLDNNPYITSLNLKADTIAVNNFSCSNDSVRFISLDDNKTAVIGWEGVHFKLQMQ</sequence>
<dbReference type="RefSeq" id="WP_228397752.1">
    <property type="nucleotide sequence ID" value="NZ_JADRCP010000001.1"/>
</dbReference>
<evidence type="ECO:0000313" key="2">
    <source>
        <dbReference type="EMBL" id="MBK5176033.1"/>
    </source>
</evidence>
<evidence type="ECO:0000313" key="4">
    <source>
        <dbReference type="Proteomes" id="UP001296969"/>
    </source>
</evidence>
<organism evidence="2 3">
    <name type="scientific">Limnobaculum xujianqingii</name>
    <dbReference type="NCBI Taxonomy" id="2738837"/>
    <lineage>
        <taxon>Bacteria</taxon>
        <taxon>Pseudomonadati</taxon>
        <taxon>Pseudomonadota</taxon>
        <taxon>Gammaproteobacteria</taxon>
        <taxon>Enterobacterales</taxon>
        <taxon>Budviciaceae</taxon>
        <taxon>Limnobaculum</taxon>
    </lineage>
</organism>
<dbReference type="EMBL" id="JADRCQ010000001">
    <property type="protein sequence ID" value="MBK5072724.1"/>
    <property type="molecule type" value="Genomic_DNA"/>
</dbReference>
<evidence type="ECO:0000313" key="1">
    <source>
        <dbReference type="EMBL" id="MBK5072724.1"/>
    </source>
</evidence>